<gene>
    <name evidence="1" type="ORF">HMPREF9098_1503</name>
</gene>
<accession>F0F069</accession>
<organism evidence="1 2">
    <name type="scientific">Kingella denitrificans ATCC 33394</name>
    <dbReference type="NCBI Taxonomy" id="888741"/>
    <lineage>
        <taxon>Bacteria</taxon>
        <taxon>Pseudomonadati</taxon>
        <taxon>Pseudomonadota</taxon>
        <taxon>Betaproteobacteria</taxon>
        <taxon>Neisseriales</taxon>
        <taxon>Neisseriaceae</taxon>
        <taxon>Kingella</taxon>
    </lineage>
</organism>
<dbReference type="HOGENOM" id="CLU_3290965_0_0_4"/>
<protein>
    <submittedName>
        <fullName evidence="1">Uncharacterized protein</fullName>
    </submittedName>
</protein>
<dbReference type="EMBL" id="AEWV01000023">
    <property type="protein sequence ID" value="EGC17103.1"/>
    <property type="molecule type" value="Genomic_DNA"/>
</dbReference>
<dbReference type="STRING" id="888741.HMPREF9098_1503"/>
<sequence length="40" mass="4541">MNAQAACKSAIIDENRSLFSALPPAVRKEWIKHLPKQYKS</sequence>
<evidence type="ECO:0000313" key="1">
    <source>
        <dbReference type="EMBL" id="EGC17103.1"/>
    </source>
</evidence>
<dbReference type="AlphaFoldDB" id="F0F069"/>
<comment type="caution">
    <text evidence="1">The sequence shown here is derived from an EMBL/GenBank/DDBJ whole genome shotgun (WGS) entry which is preliminary data.</text>
</comment>
<dbReference type="Proteomes" id="UP000004088">
    <property type="component" value="Unassembled WGS sequence"/>
</dbReference>
<proteinExistence type="predicted"/>
<reference evidence="1 2" key="1">
    <citation type="submission" date="2011-01" db="EMBL/GenBank/DDBJ databases">
        <authorList>
            <person name="Muzny D."/>
            <person name="Qin X."/>
            <person name="Deng J."/>
            <person name="Jiang H."/>
            <person name="Liu Y."/>
            <person name="Qu J."/>
            <person name="Song X.-Z."/>
            <person name="Zhang L."/>
            <person name="Thornton R."/>
            <person name="Coyle M."/>
            <person name="Francisco L."/>
            <person name="Jackson L."/>
            <person name="Javaid M."/>
            <person name="Korchina V."/>
            <person name="Kovar C."/>
            <person name="Mata R."/>
            <person name="Mathew T."/>
            <person name="Ngo R."/>
            <person name="Nguyen L."/>
            <person name="Nguyen N."/>
            <person name="Okwuonu G."/>
            <person name="Ongeri F."/>
            <person name="Pham C."/>
            <person name="Simmons D."/>
            <person name="Wilczek-Boney K."/>
            <person name="Hale W."/>
            <person name="Jakkamsetti A."/>
            <person name="Pham P."/>
            <person name="Ruth R."/>
            <person name="San Lucas F."/>
            <person name="Warren J."/>
            <person name="Zhang J."/>
            <person name="Zhao Z."/>
            <person name="Zhou C."/>
            <person name="Zhu D."/>
            <person name="Lee S."/>
            <person name="Bess C."/>
            <person name="Blankenburg K."/>
            <person name="Forbes L."/>
            <person name="Fu Q."/>
            <person name="Gubbala S."/>
            <person name="Hirani K."/>
            <person name="Jayaseelan J.C."/>
            <person name="Lara F."/>
            <person name="Munidasa M."/>
            <person name="Palculict T."/>
            <person name="Patil S."/>
            <person name="Pu L.-L."/>
            <person name="Saada N."/>
            <person name="Tang L."/>
            <person name="Weissenberger G."/>
            <person name="Zhu Y."/>
            <person name="Hemphill L."/>
            <person name="Shang Y."/>
            <person name="Youmans B."/>
            <person name="Ayvaz T."/>
            <person name="Ross M."/>
            <person name="Santibanez J."/>
            <person name="Aqrawi P."/>
            <person name="Gross S."/>
            <person name="Joshi V."/>
            <person name="Fowler G."/>
            <person name="Nazareth L."/>
            <person name="Reid J."/>
            <person name="Worley K."/>
            <person name="Petrosino J."/>
            <person name="Highlander S."/>
            <person name="Gibbs R."/>
        </authorList>
    </citation>
    <scope>NUCLEOTIDE SEQUENCE [LARGE SCALE GENOMIC DNA]</scope>
    <source>
        <strain evidence="1 2">ATCC 33394</strain>
    </source>
</reference>
<name>F0F069_9NEIS</name>
<keyword evidence="2" id="KW-1185">Reference proteome</keyword>
<evidence type="ECO:0000313" key="2">
    <source>
        <dbReference type="Proteomes" id="UP000004088"/>
    </source>
</evidence>